<dbReference type="RefSeq" id="WP_312642023.1">
    <property type="nucleotide sequence ID" value="NZ_CP116967.1"/>
</dbReference>
<evidence type="ECO:0000313" key="2">
    <source>
        <dbReference type="Proteomes" id="UP001302719"/>
    </source>
</evidence>
<sequence length="63" mass="7086">MTPTPPLALAGMATVYFRTSIPYLQQHGWRQIGIRAEEVARRTPFRNTEVIGGILGREYNAVI</sequence>
<organism evidence="1 2">
    <name type="scientific">Candidatus Nitrospira allomarina</name>
    <dbReference type="NCBI Taxonomy" id="3020900"/>
    <lineage>
        <taxon>Bacteria</taxon>
        <taxon>Pseudomonadati</taxon>
        <taxon>Nitrospirota</taxon>
        <taxon>Nitrospiria</taxon>
        <taxon>Nitrospirales</taxon>
        <taxon>Nitrospiraceae</taxon>
        <taxon>Nitrospira</taxon>
    </lineage>
</organism>
<dbReference type="Proteomes" id="UP001302719">
    <property type="component" value="Chromosome"/>
</dbReference>
<reference evidence="1 2" key="1">
    <citation type="submission" date="2023-01" db="EMBL/GenBank/DDBJ databases">
        <title>Cultivation and genomic characterization of new, ubiquitous marine nitrite-oxidizing bacteria from the Nitrospirales.</title>
        <authorList>
            <person name="Mueller A.J."/>
            <person name="Daebeler A."/>
            <person name="Herbold C.W."/>
            <person name="Kirkegaard R.H."/>
            <person name="Daims H."/>
        </authorList>
    </citation>
    <scope>NUCLEOTIDE SEQUENCE [LARGE SCALE GENOMIC DNA]</scope>
    <source>
        <strain evidence="1 2">VA</strain>
    </source>
</reference>
<keyword evidence="2" id="KW-1185">Reference proteome</keyword>
<name>A0AA96GC88_9BACT</name>
<dbReference type="EMBL" id="CP116967">
    <property type="protein sequence ID" value="WNM57490.1"/>
    <property type="molecule type" value="Genomic_DNA"/>
</dbReference>
<gene>
    <name evidence="1" type="ORF">PP769_16190</name>
</gene>
<evidence type="ECO:0000313" key="1">
    <source>
        <dbReference type="EMBL" id="WNM57490.1"/>
    </source>
</evidence>
<dbReference type="AlphaFoldDB" id="A0AA96GC88"/>
<dbReference type="KEGG" id="nall:PP769_16190"/>
<accession>A0AA96GC88</accession>
<proteinExistence type="predicted"/>
<protein>
    <submittedName>
        <fullName evidence="1">Uncharacterized protein</fullName>
    </submittedName>
</protein>